<dbReference type="InterPro" id="IPR016152">
    <property type="entry name" value="PTrfase/Anion_transptr"/>
</dbReference>
<dbReference type="EMBL" id="CP044496">
    <property type="protein sequence ID" value="QFG50752.1"/>
    <property type="molecule type" value="Genomic_DNA"/>
</dbReference>
<dbReference type="Gene3D" id="1.10.1790.10">
    <property type="entry name" value="PRD domain"/>
    <property type="match status" value="1"/>
</dbReference>
<feature type="domain" description="PTS EIIA type-2" evidence="5">
    <location>
        <begin position="490"/>
        <end position="629"/>
    </location>
</feature>
<dbReference type="Pfam" id="PF08279">
    <property type="entry name" value="HTH_11"/>
    <property type="match status" value="1"/>
</dbReference>
<evidence type="ECO:0000256" key="2">
    <source>
        <dbReference type="ARBA" id="ARBA00023015"/>
    </source>
</evidence>
<dbReference type="InterPro" id="IPR011608">
    <property type="entry name" value="PRD"/>
</dbReference>
<dbReference type="PANTHER" id="PTHR30185:SF13">
    <property type="entry name" value="LICABCH OPERON REGULATOR-RELATED"/>
    <property type="match status" value="1"/>
</dbReference>
<evidence type="ECO:0000313" key="8">
    <source>
        <dbReference type="Proteomes" id="UP000325393"/>
    </source>
</evidence>
<dbReference type="GO" id="GO:0006355">
    <property type="term" value="P:regulation of DNA-templated transcription"/>
    <property type="evidence" value="ECO:0007669"/>
    <property type="project" value="InterPro"/>
</dbReference>
<dbReference type="Pfam" id="PF00359">
    <property type="entry name" value="PTS_EIIA_2"/>
    <property type="match status" value="1"/>
</dbReference>
<dbReference type="InterPro" id="IPR036388">
    <property type="entry name" value="WH-like_DNA-bd_sf"/>
</dbReference>
<evidence type="ECO:0000259" key="5">
    <source>
        <dbReference type="PROSITE" id="PS51094"/>
    </source>
</evidence>
<feature type="domain" description="PRD" evidence="6">
    <location>
        <begin position="276"/>
        <end position="383"/>
    </location>
</feature>
<dbReference type="InterPro" id="IPR007737">
    <property type="entry name" value="Mga_HTH"/>
</dbReference>
<dbReference type="Pfam" id="PF00874">
    <property type="entry name" value="PRD"/>
    <property type="match status" value="1"/>
</dbReference>
<dbReference type="Pfam" id="PF05043">
    <property type="entry name" value="Mga"/>
    <property type="match status" value="1"/>
</dbReference>
<dbReference type="InterPro" id="IPR002178">
    <property type="entry name" value="PTS_EIIA_type-2_dom"/>
</dbReference>
<evidence type="ECO:0000256" key="1">
    <source>
        <dbReference type="ARBA" id="ARBA00022737"/>
    </source>
</evidence>
<evidence type="ECO:0000256" key="4">
    <source>
        <dbReference type="ARBA" id="ARBA00023163"/>
    </source>
</evidence>
<dbReference type="GeneID" id="78211619"/>
<dbReference type="SUPFAM" id="SSF46785">
    <property type="entry name" value="Winged helix' DNA-binding domain"/>
    <property type="match status" value="1"/>
</dbReference>
<organism evidence="7 8">
    <name type="scientific">Lactobacillus acetotolerans</name>
    <dbReference type="NCBI Taxonomy" id="1600"/>
    <lineage>
        <taxon>Bacteria</taxon>
        <taxon>Bacillati</taxon>
        <taxon>Bacillota</taxon>
        <taxon>Bacilli</taxon>
        <taxon>Lactobacillales</taxon>
        <taxon>Lactobacillaceae</taxon>
        <taxon>Lactobacillus</taxon>
    </lineage>
</organism>
<dbReference type="RefSeq" id="WP_056970709.1">
    <property type="nucleotide sequence ID" value="NZ_CP044496.1"/>
</dbReference>
<protein>
    <submittedName>
        <fullName evidence="7">PRD domain-containing protein</fullName>
    </submittedName>
</protein>
<dbReference type="InterPro" id="IPR013196">
    <property type="entry name" value="HTH_11"/>
</dbReference>
<dbReference type="PANTHER" id="PTHR30185">
    <property type="entry name" value="CRYPTIC BETA-GLUCOSIDE BGL OPERON ANTITERMINATOR"/>
    <property type="match status" value="1"/>
</dbReference>
<accession>A0A5P5ZI61</accession>
<evidence type="ECO:0000256" key="3">
    <source>
        <dbReference type="ARBA" id="ARBA00023159"/>
    </source>
</evidence>
<gene>
    <name evidence="7" type="ORF">LA749_01345</name>
</gene>
<proteinExistence type="predicted"/>
<evidence type="ECO:0000259" key="6">
    <source>
        <dbReference type="PROSITE" id="PS51372"/>
    </source>
</evidence>
<name>A0A5P5ZI61_9LACO</name>
<dbReference type="PROSITE" id="PS51372">
    <property type="entry name" value="PRD_2"/>
    <property type="match status" value="1"/>
</dbReference>
<dbReference type="Gene3D" id="1.10.10.10">
    <property type="entry name" value="Winged helix-like DNA-binding domain superfamily/Winged helix DNA-binding domain"/>
    <property type="match status" value="1"/>
</dbReference>
<dbReference type="InterPro" id="IPR036634">
    <property type="entry name" value="PRD_sf"/>
</dbReference>
<dbReference type="Gene3D" id="3.40.50.2300">
    <property type="match status" value="1"/>
</dbReference>
<reference evidence="7 8" key="1">
    <citation type="submission" date="2019-09" db="EMBL/GenBank/DDBJ databases">
        <title>Genome sequencing of Lactobacillus acetotolerans.</title>
        <authorList>
            <person name="Kim K."/>
        </authorList>
    </citation>
    <scope>NUCLEOTIDE SEQUENCE [LARGE SCALE GENOMIC DNA]</scope>
    <source>
        <strain evidence="7 8">LA749</strain>
    </source>
</reference>
<keyword evidence="4" id="KW-0804">Transcription</keyword>
<dbReference type="InterPro" id="IPR036390">
    <property type="entry name" value="WH_DNA-bd_sf"/>
</dbReference>
<dbReference type="PROSITE" id="PS51094">
    <property type="entry name" value="PTS_EIIA_TYPE_2"/>
    <property type="match status" value="1"/>
</dbReference>
<evidence type="ECO:0000313" key="7">
    <source>
        <dbReference type="EMBL" id="QFG50752.1"/>
    </source>
</evidence>
<dbReference type="AlphaFoldDB" id="A0A5P5ZI61"/>
<dbReference type="Gene3D" id="3.40.930.10">
    <property type="entry name" value="Mannitol-specific EII, Chain A"/>
    <property type="match status" value="1"/>
</dbReference>
<dbReference type="SUPFAM" id="SSF55804">
    <property type="entry name" value="Phoshotransferase/anion transport protein"/>
    <property type="match status" value="1"/>
</dbReference>
<sequence length="631" mass="73739">MLATILKKLQFSSDYLSANYLAKELHVSKRTIQNRIHLLKKEGKKNGFRIQNNYGKGYYLKILDAKKFSDFYQSLNSDFEINSEKALIINELELLIQRGTKYLTADELAENLDLSKTLVFSKMFNLEKYLNTYGLKLERKSHYGLRIKGSELNILQIIKDSYERGDKFHSIIDTKIKNTNYVDALLKKNLNSQQSRISYYEYVSTRNLLICFIYYKLTFIDQYSDDKDLTHTSIKSVNNLLLPLSEYFVININQNDVNSLGKLNRLFAKKKTAPNVKKNDLKRDLNQFIKQIDLSENTKFLEDTDFIDRLTNHLLSLFQRINKNINYKNPLLIEISVKYPLVFDITLRFYSFLKEKYGYEISNDELGFIALYFLNYMEKQKEQKLTKYKKIAIICTSGGILAEMTRKRILEIFQDAEIKTFAYYERKAIEKFNPNLLLTMVPINLNFEVPTIFIGELLSNKDLKDIKEKLFLDDQKKNNSSEAIFNKRYLNLIKSNLIFKFKPIAYESLLKKMGQELIDKKYAKEEVIKNILIRESLMNTIYQNGIAIPHPIKTDAIKSSISVGIVEPDLITPSGKVTLIFLICLSQTDRELYSIISNDLYYLMKEPEKIRSIVQVGTCEKIINVLEKIEV</sequence>
<dbReference type="SUPFAM" id="SSF63520">
    <property type="entry name" value="PTS-regulatory domain, PRD"/>
    <property type="match status" value="1"/>
</dbReference>
<keyword evidence="1" id="KW-0677">Repeat</keyword>
<keyword evidence="2" id="KW-0805">Transcription regulation</keyword>
<dbReference type="InterPro" id="IPR050661">
    <property type="entry name" value="BglG_antiterminators"/>
</dbReference>
<keyword evidence="3" id="KW-0010">Activator</keyword>
<dbReference type="Proteomes" id="UP000325393">
    <property type="component" value="Chromosome"/>
</dbReference>